<dbReference type="RefSeq" id="XP_037143902.1">
    <property type="nucleotide sequence ID" value="XM_037288007.1"/>
</dbReference>
<dbReference type="Gene3D" id="3.60.21.50">
    <property type="match status" value="1"/>
</dbReference>
<name>A0A7H9B1B1_ZYGMR</name>
<dbReference type="GeneID" id="59235872"/>
<dbReference type="PANTHER" id="PTHR10416">
    <property type="entry name" value="DNA POLYMERASE DELTA SUBUNIT 2"/>
    <property type="match status" value="1"/>
</dbReference>
<dbReference type="GO" id="GO:0003677">
    <property type="term" value="F:DNA binding"/>
    <property type="evidence" value="ECO:0007669"/>
    <property type="project" value="InterPro"/>
</dbReference>
<evidence type="ECO:0000256" key="7">
    <source>
        <dbReference type="ARBA" id="ARBA00022932"/>
    </source>
</evidence>
<dbReference type="Pfam" id="PF18018">
    <property type="entry name" value="DNA_pol_D_N"/>
    <property type="match status" value="1"/>
</dbReference>
<dbReference type="EMBL" id="CP058606">
    <property type="protein sequence ID" value="QLG72174.1"/>
    <property type="molecule type" value="Genomic_DNA"/>
</dbReference>
<gene>
    <name evidence="12" type="ORF">HG535_0C05280</name>
</gene>
<evidence type="ECO:0000256" key="3">
    <source>
        <dbReference type="ARBA" id="ARBA00012417"/>
    </source>
</evidence>
<dbReference type="Pfam" id="PF04042">
    <property type="entry name" value="DNA_pol_E_B"/>
    <property type="match status" value="1"/>
</dbReference>
<dbReference type="Gene3D" id="2.40.50.430">
    <property type="match status" value="1"/>
</dbReference>
<keyword evidence="6" id="KW-0235">DNA replication</keyword>
<dbReference type="AlphaFoldDB" id="A0A7H9B1B1"/>
<dbReference type="FunFam" id="2.40.50.430:FF:000002">
    <property type="entry name" value="DNA polymerase delta subunit"/>
    <property type="match status" value="1"/>
</dbReference>
<sequence length="473" mass="53491">MDTLLKKFNDSRKNDSDIEERILLKERASEPNAFSLDSSKRNYDKQFFPMYQHRLTTLKKRTRKECERKWDDDFRLNGKPVVMKSKVLDIKGNQPCWVIGSIYCEMKYKPNILEEVINDVYGAPDLTKSYTDPEGSDEIMLEDESGRVLLVGEFIRSTPFVTGTVIGLLGMEADAGTFQVLDICYPGPLPQKPLTFETSTGSEFSGSPKKIALVSGLNIDTTSPNRLLKLQLLQEFLMGRVSSKERILNIGKVIICGNSVSFESKDRSCGEMINCLEEFGKFLGNILQTIPVALMPGENDPSDKTLPQQPLHKALLQSLESYLTEENQDIFDLITNPYKFEVEGVSILAISGQNINDICKYIMPYQRDGNNSVQHDTTEHRMDLMECTMRWQNIAPTAPDTLWTYPYQEKDPFLLDELPHVYIVGNQPTFGYRDLSIGGAKVKIISLPQFSSSGEVVLLDLATLKSEVVKFEI</sequence>
<dbReference type="Proteomes" id="UP000509704">
    <property type="component" value="Chromosome 3"/>
</dbReference>
<keyword evidence="5" id="KW-0548">Nucleotidyltransferase</keyword>
<dbReference type="GO" id="GO:0003887">
    <property type="term" value="F:DNA-directed DNA polymerase activity"/>
    <property type="evidence" value="ECO:0007669"/>
    <property type="project" value="UniProtKB-KW"/>
</dbReference>
<dbReference type="EC" id="2.7.7.7" evidence="3"/>
<evidence type="ECO:0000256" key="9">
    <source>
        <dbReference type="ARBA" id="ARBA00049244"/>
    </source>
</evidence>
<dbReference type="GO" id="GO:0043625">
    <property type="term" value="C:delta DNA polymerase complex"/>
    <property type="evidence" value="ECO:0007669"/>
    <property type="project" value="TreeGrafter"/>
</dbReference>
<organism evidence="12 13">
    <name type="scientific">Zygotorulaspora mrakii</name>
    <name type="common">Zygosaccharomyces mrakii</name>
    <dbReference type="NCBI Taxonomy" id="42260"/>
    <lineage>
        <taxon>Eukaryota</taxon>
        <taxon>Fungi</taxon>
        <taxon>Dikarya</taxon>
        <taxon>Ascomycota</taxon>
        <taxon>Saccharomycotina</taxon>
        <taxon>Saccharomycetes</taxon>
        <taxon>Saccharomycetales</taxon>
        <taxon>Saccharomycetaceae</taxon>
        <taxon>Zygotorulaspora</taxon>
    </lineage>
</organism>
<dbReference type="GO" id="GO:0006281">
    <property type="term" value="P:DNA repair"/>
    <property type="evidence" value="ECO:0007669"/>
    <property type="project" value="UniProtKB-ARBA"/>
</dbReference>
<evidence type="ECO:0000313" key="13">
    <source>
        <dbReference type="Proteomes" id="UP000509704"/>
    </source>
</evidence>
<protein>
    <recommendedName>
        <fullName evidence="3">DNA-directed DNA polymerase</fullName>
        <ecNumber evidence="3">2.7.7.7</ecNumber>
    </recommendedName>
</protein>
<dbReference type="GO" id="GO:0006273">
    <property type="term" value="P:lagging strand elongation"/>
    <property type="evidence" value="ECO:0007669"/>
    <property type="project" value="UniProtKB-ARBA"/>
</dbReference>
<keyword evidence="4" id="KW-0808">Transferase</keyword>
<keyword evidence="13" id="KW-1185">Reference proteome</keyword>
<evidence type="ECO:0000259" key="11">
    <source>
        <dbReference type="Pfam" id="PF18018"/>
    </source>
</evidence>
<reference evidence="12 13" key="1">
    <citation type="submission" date="2020-07" db="EMBL/GenBank/DDBJ databases">
        <title>The yeast mating-type switching endonuclease HO is a domesticated member of an unorthodox homing genetic element family.</title>
        <authorList>
            <person name="Coughlan A.Y."/>
            <person name="Lombardi L."/>
            <person name="Braun-Galleani S."/>
            <person name="Martos A.R."/>
            <person name="Galeote V."/>
            <person name="Bigey F."/>
            <person name="Dequin S."/>
            <person name="Byrne K.P."/>
            <person name="Wolfe K.H."/>
        </authorList>
    </citation>
    <scope>NUCLEOTIDE SEQUENCE [LARGE SCALE GENOMIC DNA]</scope>
    <source>
        <strain evidence="12 13">NRRL Y-6702</strain>
    </source>
</reference>
<accession>A0A7H9B1B1</accession>
<dbReference type="OrthoDB" id="3763at2759"/>
<feature type="domain" description="DNA polymerase alpha/delta/epsilon subunit B" evidence="10">
    <location>
        <begin position="211"/>
        <end position="431"/>
    </location>
</feature>
<keyword evidence="7" id="KW-0239">DNA-directed DNA polymerase</keyword>
<evidence type="ECO:0000256" key="2">
    <source>
        <dbReference type="ARBA" id="ARBA00006035"/>
    </source>
</evidence>
<comment type="subcellular location">
    <subcellularLocation>
        <location evidence="1">Nucleus</location>
    </subcellularLocation>
</comment>
<proteinExistence type="inferred from homology"/>
<dbReference type="InterPro" id="IPR007185">
    <property type="entry name" value="DNA_pol_a/d/e_bsu"/>
</dbReference>
<evidence type="ECO:0000259" key="10">
    <source>
        <dbReference type="Pfam" id="PF04042"/>
    </source>
</evidence>
<dbReference type="PANTHER" id="PTHR10416:SF0">
    <property type="entry name" value="DNA POLYMERASE DELTA SUBUNIT 2"/>
    <property type="match status" value="1"/>
</dbReference>
<evidence type="ECO:0000256" key="8">
    <source>
        <dbReference type="ARBA" id="ARBA00023242"/>
    </source>
</evidence>
<evidence type="ECO:0000256" key="5">
    <source>
        <dbReference type="ARBA" id="ARBA00022695"/>
    </source>
</evidence>
<evidence type="ECO:0000256" key="4">
    <source>
        <dbReference type="ARBA" id="ARBA00022679"/>
    </source>
</evidence>
<evidence type="ECO:0000256" key="6">
    <source>
        <dbReference type="ARBA" id="ARBA00022705"/>
    </source>
</evidence>
<comment type="similarity">
    <text evidence="2">Belongs to the DNA polymerase delta/II small subunit family.</text>
</comment>
<feature type="domain" description="DNA polymerase delta subunit OB-fold" evidence="11">
    <location>
        <begin position="46"/>
        <end position="183"/>
    </location>
</feature>
<evidence type="ECO:0000313" key="12">
    <source>
        <dbReference type="EMBL" id="QLG72174.1"/>
    </source>
</evidence>
<dbReference type="InterPro" id="IPR040663">
    <property type="entry name" value="DNA_pol_D_N"/>
</dbReference>
<dbReference type="KEGG" id="zmk:HG535_0C05280"/>
<comment type="catalytic activity">
    <reaction evidence="9">
        <text>DNA(n) + a 2'-deoxyribonucleoside 5'-triphosphate = DNA(n+1) + diphosphate</text>
        <dbReference type="Rhea" id="RHEA:22508"/>
        <dbReference type="Rhea" id="RHEA-COMP:17339"/>
        <dbReference type="Rhea" id="RHEA-COMP:17340"/>
        <dbReference type="ChEBI" id="CHEBI:33019"/>
        <dbReference type="ChEBI" id="CHEBI:61560"/>
        <dbReference type="ChEBI" id="CHEBI:173112"/>
        <dbReference type="EC" id="2.7.7.7"/>
    </reaction>
</comment>
<dbReference type="FunFam" id="3.60.21.50:FF:000005">
    <property type="entry name" value="DNA polymerase delta subunit"/>
    <property type="match status" value="1"/>
</dbReference>
<evidence type="ECO:0000256" key="1">
    <source>
        <dbReference type="ARBA" id="ARBA00004123"/>
    </source>
</evidence>
<keyword evidence="8" id="KW-0539">Nucleus</keyword>
<dbReference type="InterPro" id="IPR024826">
    <property type="entry name" value="DNA_pol_delta/II_ssu"/>
</dbReference>